<accession>U4KU33</accession>
<sequence>MTRQTHVYGCATFSSAPPNPIYVDVRYAHSPSSNQDDEYQDISAQPAWEAYAAYVAHASPHPTSPVSDPGPSPYRGATSWGRNLRQENVDSPDGRQTPFAGPYNPPPCTRRKSQTQRSRSYDNHHSSTGWVPPLGTYDVPDPDINTQRPPTRRRHTSNAEEYGREDARRDGKHRSNTANSSSHRSGTKTQPNDSRRHSHSDAPYQQASSHRGTSRNNARDPEFGASTKPSHSASPHASPNTKSRSSSGNYLRRESHAPSGDSATPQRSPVYKVPPITYFNDRIQPYDITKRYDQTSSRSYLQILSKILCDISQATNINGFDLNAAHRSAVAKLCNDLGKFIKDLSDPTKSVDMLERGYLVVVKKDGDGNSVEVPVDLNTWDEESGDQLTACKILNNVHDVLLVHKRRLEGRDRVERLKEDVVEALTAVQHVVKMRFVRKVGDTKGYPMPDYGHGR</sequence>
<evidence type="ECO:0000256" key="1">
    <source>
        <dbReference type="SAM" id="MobiDB-lite"/>
    </source>
</evidence>
<feature type="compositionally biased region" description="Low complexity" evidence="1">
    <location>
        <begin position="229"/>
        <end position="239"/>
    </location>
</feature>
<gene>
    <name evidence="2" type="ORF">PCON_03372</name>
</gene>
<proteinExistence type="predicted"/>
<feature type="compositionally biased region" description="Basic and acidic residues" evidence="1">
    <location>
        <begin position="157"/>
        <end position="169"/>
    </location>
</feature>
<dbReference type="EMBL" id="HF935215">
    <property type="protein sequence ID" value="CCX04708.1"/>
    <property type="molecule type" value="Genomic_DNA"/>
</dbReference>
<dbReference type="AlphaFoldDB" id="U4KU33"/>
<evidence type="ECO:0000313" key="2">
    <source>
        <dbReference type="EMBL" id="CCX04708.1"/>
    </source>
</evidence>
<name>U4KU33_PYROM</name>
<feature type="compositionally biased region" description="Polar residues" evidence="1">
    <location>
        <begin position="176"/>
        <end position="192"/>
    </location>
</feature>
<feature type="region of interest" description="Disordered" evidence="1">
    <location>
        <begin position="59"/>
        <end position="275"/>
    </location>
</feature>
<feature type="compositionally biased region" description="Polar residues" evidence="1">
    <location>
        <begin position="240"/>
        <end position="249"/>
    </location>
</feature>
<organism evidence="2 3">
    <name type="scientific">Pyronema omphalodes (strain CBS 100304)</name>
    <name type="common">Pyronema confluens</name>
    <dbReference type="NCBI Taxonomy" id="1076935"/>
    <lineage>
        <taxon>Eukaryota</taxon>
        <taxon>Fungi</taxon>
        <taxon>Dikarya</taxon>
        <taxon>Ascomycota</taxon>
        <taxon>Pezizomycotina</taxon>
        <taxon>Pezizomycetes</taxon>
        <taxon>Pezizales</taxon>
        <taxon>Pyronemataceae</taxon>
        <taxon>Pyronema</taxon>
    </lineage>
</organism>
<feature type="compositionally biased region" description="Polar residues" evidence="1">
    <location>
        <begin position="203"/>
        <end position="216"/>
    </location>
</feature>
<protein>
    <submittedName>
        <fullName evidence="2">Uncharacterized protein</fullName>
    </submittedName>
</protein>
<evidence type="ECO:0000313" key="3">
    <source>
        <dbReference type="Proteomes" id="UP000018144"/>
    </source>
</evidence>
<reference evidence="2 3" key="1">
    <citation type="journal article" date="2013" name="PLoS Genet.">
        <title>The genome and development-dependent transcriptomes of Pyronema confluens: a window into fungal evolution.</title>
        <authorList>
            <person name="Traeger S."/>
            <person name="Altegoer F."/>
            <person name="Freitag M."/>
            <person name="Gabaldon T."/>
            <person name="Kempken F."/>
            <person name="Kumar A."/>
            <person name="Marcet-Houben M."/>
            <person name="Poggeler S."/>
            <person name="Stajich J.E."/>
            <person name="Nowrousian M."/>
        </authorList>
    </citation>
    <scope>NUCLEOTIDE SEQUENCE [LARGE SCALE GENOMIC DNA]</scope>
    <source>
        <strain evidence="3">CBS 100304</strain>
        <tissue evidence="2">Vegetative mycelium</tissue>
    </source>
</reference>
<dbReference type="Proteomes" id="UP000018144">
    <property type="component" value="Unassembled WGS sequence"/>
</dbReference>
<keyword evidence="3" id="KW-1185">Reference proteome</keyword>